<proteinExistence type="inferred from homology"/>
<dbReference type="PROSITE" id="PS50800">
    <property type="entry name" value="SAP"/>
    <property type="match status" value="1"/>
</dbReference>
<dbReference type="InterPro" id="IPR003034">
    <property type="entry name" value="SAP_dom"/>
</dbReference>
<dbReference type="EMBL" id="JARKIK010000099">
    <property type="protein sequence ID" value="KAK8721648.1"/>
    <property type="molecule type" value="Genomic_DNA"/>
</dbReference>
<name>A0AAW0VXL0_CHEQU</name>
<keyword evidence="1" id="KW-0597">Phosphoprotein</keyword>
<comment type="caution">
    <text evidence="5">The sequence shown here is derived from an EMBL/GenBank/DDBJ whole genome shotgun (WGS) entry which is preliminary data.</text>
</comment>
<evidence type="ECO:0000256" key="3">
    <source>
        <dbReference type="SAM" id="MobiDB-lite"/>
    </source>
</evidence>
<dbReference type="SMART" id="SM00513">
    <property type="entry name" value="SAP"/>
    <property type="match status" value="1"/>
</dbReference>
<dbReference type="EMBL" id="JARKIK010000099">
    <property type="protein sequence ID" value="KAK8721646.1"/>
    <property type="molecule type" value="Genomic_DNA"/>
</dbReference>
<evidence type="ECO:0000313" key="6">
    <source>
        <dbReference type="Proteomes" id="UP001445076"/>
    </source>
</evidence>
<dbReference type="InterPro" id="IPR052240">
    <property type="entry name" value="SAP_domain_ribonucleoprotein"/>
</dbReference>
<dbReference type="InterPro" id="IPR040746">
    <property type="entry name" value="THO1_MOS11_C"/>
</dbReference>
<dbReference type="GO" id="GO:0016973">
    <property type="term" value="P:poly(A)+ mRNA export from nucleus"/>
    <property type="evidence" value="ECO:0007669"/>
    <property type="project" value="TreeGrafter"/>
</dbReference>
<dbReference type="Pfam" id="PF02037">
    <property type="entry name" value="SAP"/>
    <property type="match status" value="1"/>
</dbReference>
<organism evidence="5 6">
    <name type="scientific">Cherax quadricarinatus</name>
    <name type="common">Australian red claw crayfish</name>
    <dbReference type="NCBI Taxonomy" id="27406"/>
    <lineage>
        <taxon>Eukaryota</taxon>
        <taxon>Metazoa</taxon>
        <taxon>Ecdysozoa</taxon>
        <taxon>Arthropoda</taxon>
        <taxon>Crustacea</taxon>
        <taxon>Multicrustacea</taxon>
        <taxon>Malacostraca</taxon>
        <taxon>Eumalacostraca</taxon>
        <taxon>Eucarida</taxon>
        <taxon>Decapoda</taxon>
        <taxon>Pleocyemata</taxon>
        <taxon>Astacidea</taxon>
        <taxon>Parastacoidea</taxon>
        <taxon>Parastacidae</taxon>
        <taxon>Cherax</taxon>
    </lineage>
</organism>
<keyword evidence="6" id="KW-1185">Reference proteome</keyword>
<reference evidence="5 6" key="1">
    <citation type="journal article" date="2024" name="BMC Genomics">
        <title>Genome assembly of redclaw crayfish (Cherax quadricarinatus) provides insights into its immune adaptation and hypoxia tolerance.</title>
        <authorList>
            <person name="Liu Z."/>
            <person name="Zheng J."/>
            <person name="Li H."/>
            <person name="Fang K."/>
            <person name="Wang S."/>
            <person name="He J."/>
            <person name="Zhou D."/>
            <person name="Weng S."/>
            <person name="Chi M."/>
            <person name="Gu Z."/>
            <person name="He J."/>
            <person name="Li F."/>
            <person name="Wang M."/>
        </authorList>
    </citation>
    <scope>NUCLEOTIDE SEQUENCE [LARGE SCALE GENOMIC DNA]</scope>
    <source>
        <strain evidence="5">ZL_2023a</strain>
    </source>
</reference>
<dbReference type="AlphaFoldDB" id="A0AAW0VXL0"/>
<comment type="similarity">
    <text evidence="2">Belongs to the SAP domain-containing ribonucleoprotein family.</text>
</comment>
<dbReference type="EMBL" id="JARKIK010000099">
    <property type="protein sequence ID" value="KAK8721647.1"/>
    <property type="molecule type" value="Genomic_DNA"/>
</dbReference>
<protein>
    <recommendedName>
        <fullName evidence="4">SAP domain-containing protein</fullName>
    </recommendedName>
</protein>
<accession>A0AAW0VXL0</accession>
<dbReference type="Gene3D" id="1.10.720.30">
    <property type="entry name" value="SAP domain"/>
    <property type="match status" value="1"/>
</dbReference>
<dbReference type="InterPro" id="IPR036361">
    <property type="entry name" value="SAP_dom_sf"/>
</dbReference>
<evidence type="ECO:0000256" key="1">
    <source>
        <dbReference type="ARBA" id="ARBA00022553"/>
    </source>
</evidence>
<feature type="compositionally biased region" description="Basic and acidic residues" evidence="3">
    <location>
        <begin position="115"/>
        <end position="129"/>
    </location>
</feature>
<feature type="region of interest" description="Disordered" evidence="3">
    <location>
        <begin position="92"/>
        <end position="145"/>
    </location>
</feature>
<dbReference type="GO" id="GO:0005634">
    <property type="term" value="C:nucleus"/>
    <property type="evidence" value="ECO:0007669"/>
    <property type="project" value="TreeGrafter"/>
</dbReference>
<dbReference type="Proteomes" id="UP001445076">
    <property type="component" value="Unassembled WGS sequence"/>
</dbReference>
<reference evidence="5" key="2">
    <citation type="submission" date="2024-01" db="EMBL/GenBank/DDBJ databases">
        <authorList>
            <person name="He J."/>
            <person name="Wang M."/>
            <person name="Zheng J."/>
            <person name="Liu Z."/>
        </authorList>
    </citation>
    <scope>NUCLEOTIDE SEQUENCE</scope>
    <source>
        <strain evidence="5">ZL_2023a</strain>
        <tissue evidence="5">Muscle</tissue>
    </source>
</reference>
<sequence length="303" mass="32992">MKVADLKKELKARGLPVTGNKNELIERLQAAREGGESVPVGNAEGDDEDFDEEEILGGEDMDAAELGKLTPQEEEAALGGNIRVRDEAALLEQPEKKKISLKRSNSSLPPPSAPDEPKSENDPPAKVEEEKDPEESPSQKKIIKLDSFATDKTAIESRAERFGMPMTEEARRLSRAARFGSQTNGATINRKPAKLSMETGGTDVEKLKARAERFGEVTSKSLVKMTELEKLKLRQERFAAATAVAAENKTTQEKIVTEKTAPEKTLITSLDPTAAAKIVNVGAVAGKDEDAQKKKRAERFGVQ</sequence>
<feature type="region of interest" description="Disordered" evidence="3">
    <location>
        <begin position="30"/>
        <end position="51"/>
    </location>
</feature>
<evidence type="ECO:0000313" key="5">
    <source>
        <dbReference type="EMBL" id="KAK8721646.1"/>
    </source>
</evidence>
<dbReference type="Pfam" id="PF18592">
    <property type="entry name" value="Tho1_MOS11_C"/>
    <property type="match status" value="1"/>
</dbReference>
<gene>
    <name evidence="5" type="ORF">OTU49_012680</name>
</gene>
<dbReference type="SUPFAM" id="SSF68906">
    <property type="entry name" value="SAP domain"/>
    <property type="match status" value="1"/>
</dbReference>
<evidence type="ECO:0000259" key="4">
    <source>
        <dbReference type="PROSITE" id="PS50800"/>
    </source>
</evidence>
<dbReference type="PANTHER" id="PTHR46551:SF1">
    <property type="entry name" value="SAP DOMAIN-CONTAINING RIBONUCLEOPROTEIN"/>
    <property type="match status" value="1"/>
</dbReference>
<dbReference type="EMBL" id="JARKIK010000099">
    <property type="protein sequence ID" value="KAK8721645.1"/>
    <property type="molecule type" value="Genomic_DNA"/>
</dbReference>
<evidence type="ECO:0000256" key="2">
    <source>
        <dbReference type="ARBA" id="ARBA00046328"/>
    </source>
</evidence>
<dbReference type="PANTHER" id="PTHR46551">
    <property type="entry name" value="SAP DOMAIN-CONTAINING RIBONUCLEOPROTEIN"/>
    <property type="match status" value="1"/>
</dbReference>
<feature type="domain" description="SAP" evidence="4">
    <location>
        <begin position="1"/>
        <end position="32"/>
    </location>
</feature>